<dbReference type="InterPro" id="IPR012337">
    <property type="entry name" value="RNaseH-like_sf"/>
</dbReference>
<evidence type="ECO:0008006" key="2">
    <source>
        <dbReference type="Google" id="ProtNLM"/>
    </source>
</evidence>
<dbReference type="PANTHER" id="PTHR48475">
    <property type="entry name" value="RIBONUCLEASE H"/>
    <property type="match status" value="1"/>
</dbReference>
<name>A0AAW2VXP1_9LAMI</name>
<dbReference type="EMBL" id="JACGWN010000009">
    <property type="protein sequence ID" value="KAL0433171.1"/>
    <property type="molecule type" value="Genomic_DNA"/>
</dbReference>
<dbReference type="PANTHER" id="PTHR48475:SF2">
    <property type="entry name" value="RIBONUCLEASE H"/>
    <property type="match status" value="1"/>
</dbReference>
<dbReference type="InterPro" id="IPR036397">
    <property type="entry name" value="RNaseH_sf"/>
</dbReference>
<dbReference type="GO" id="GO:0003676">
    <property type="term" value="F:nucleic acid binding"/>
    <property type="evidence" value="ECO:0007669"/>
    <property type="project" value="InterPro"/>
</dbReference>
<sequence>MADKFQGRRIQDWCAGLHIKQRFTSVSHLQANGQVEVTNRILVQGIKKRLDRARGTWVEEQTSILWSYRTTPEVPQGKPNYLVYGTESIIPVELGCPHTNTHFDEEHIPTIERKSRSRR</sequence>
<accession>A0AAW2VXP1</accession>
<reference evidence="1" key="1">
    <citation type="submission" date="2020-06" db="EMBL/GenBank/DDBJ databases">
        <authorList>
            <person name="Li T."/>
            <person name="Hu X."/>
            <person name="Zhang T."/>
            <person name="Song X."/>
            <person name="Zhang H."/>
            <person name="Dai N."/>
            <person name="Sheng W."/>
            <person name="Hou X."/>
            <person name="Wei L."/>
        </authorList>
    </citation>
    <scope>NUCLEOTIDE SEQUENCE</scope>
    <source>
        <strain evidence="1">KEN1</strain>
        <tissue evidence="1">Leaf</tissue>
    </source>
</reference>
<dbReference type="Gene3D" id="3.30.420.10">
    <property type="entry name" value="Ribonuclease H-like superfamily/Ribonuclease H"/>
    <property type="match status" value="1"/>
</dbReference>
<dbReference type="SUPFAM" id="SSF53098">
    <property type="entry name" value="Ribonuclease H-like"/>
    <property type="match status" value="1"/>
</dbReference>
<gene>
    <name evidence="1" type="ORF">Slati_2651400</name>
</gene>
<reference evidence="1" key="2">
    <citation type="journal article" date="2024" name="Plant">
        <title>Genomic evolution and insights into agronomic trait innovations of Sesamum species.</title>
        <authorList>
            <person name="Miao H."/>
            <person name="Wang L."/>
            <person name="Qu L."/>
            <person name="Liu H."/>
            <person name="Sun Y."/>
            <person name="Le M."/>
            <person name="Wang Q."/>
            <person name="Wei S."/>
            <person name="Zheng Y."/>
            <person name="Lin W."/>
            <person name="Duan Y."/>
            <person name="Cao H."/>
            <person name="Xiong S."/>
            <person name="Wang X."/>
            <person name="Wei L."/>
            <person name="Li C."/>
            <person name="Ma Q."/>
            <person name="Ju M."/>
            <person name="Zhao R."/>
            <person name="Li G."/>
            <person name="Mu C."/>
            <person name="Tian Q."/>
            <person name="Mei H."/>
            <person name="Zhang T."/>
            <person name="Gao T."/>
            <person name="Zhang H."/>
        </authorList>
    </citation>
    <scope>NUCLEOTIDE SEQUENCE</scope>
    <source>
        <strain evidence="1">KEN1</strain>
    </source>
</reference>
<proteinExistence type="predicted"/>
<comment type="caution">
    <text evidence="1">The sequence shown here is derived from an EMBL/GenBank/DDBJ whole genome shotgun (WGS) entry which is preliminary data.</text>
</comment>
<evidence type="ECO:0000313" key="1">
    <source>
        <dbReference type="EMBL" id="KAL0433171.1"/>
    </source>
</evidence>
<organism evidence="1">
    <name type="scientific">Sesamum latifolium</name>
    <dbReference type="NCBI Taxonomy" id="2727402"/>
    <lineage>
        <taxon>Eukaryota</taxon>
        <taxon>Viridiplantae</taxon>
        <taxon>Streptophyta</taxon>
        <taxon>Embryophyta</taxon>
        <taxon>Tracheophyta</taxon>
        <taxon>Spermatophyta</taxon>
        <taxon>Magnoliopsida</taxon>
        <taxon>eudicotyledons</taxon>
        <taxon>Gunneridae</taxon>
        <taxon>Pentapetalae</taxon>
        <taxon>asterids</taxon>
        <taxon>lamiids</taxon>
        <taxon>Lamiales</taxon>
        <taxon>Pedaliaceae</taxon>
        <taxon>Sesamum</taxon>
    </lineage>
</organism>
<protein>
    <recommendedName>
        <fullName evidence="2">Transposase</fullName>
    </recommendedName>
</protein>
<dbReference type="AlphaFoldDB" id="A0AAW2VXP1"/>